<dbReference type="EMBL" id="LJIJ01001740">
    <property type="protein sequence ID" value="ODM90928.1"/>
    <property type="molecule type" value="Genomic_DNA"/>
</dbReference>
<feature type="transmembrane region" description="Helical" evidence="1">
    <location>
        <begin position="701"/>
        <end position="725"/>
    </location>
</feature>
<dbReference type="SUPFAM" id="SSF52047">
    <property type="entry name" value="RNI-like"/>
    <property type="match status" value="1"/>
</dbReference>
<accession>A0A1D2MD46</accession>
<keyword evidence="1" id="KW-0812">Transmembrane</keyword>
<proteinExistence type="predicted"/>
<dbReference type="Proteomes" id="UP000094527">
    <property type="component" value="Unassembled WGS sequence"/>
</dbReference>
<keyword evidence="1" id="KW-0472">Membrane</keyword>
<reference evidence="2 3" key="1">
    <citation type="journal article" date="2016" name="Genome Biol. Evol.">
        <title>Gene Family Evolution Reflects Adaptation to Soil Environmental Stressors in the Genome of the Collembolan Orchesella cincta.</title>
        <authorList>
            <person name="Faddeeva-Vakhrusheva A."/>
            <person name="Derks M.F."/>
            <person name="Anvar S.Y."/>
            <person name="Agamennone V."/>
            <person name="Suring W."/>
            <person name="Smit S."/>
            <person name="van Straalen N.M."/>
            <person name="Roelofs D."/>
        </authorList>
    </citation>
    <scope>NUCLEOTIDE SEQUENCE [LARGE SCALE GENOMIC DNA]</scope>
    <source>
        <tissue evidence="2">Mixed pool</tissue>
    </source>
</reference>
<feature type="transmembrane region" description="Helical" evidence="1">
    <location>
        <begin position="623"/>
        <end position="641"/>
    </location>
</feature>
<name>A0A1D2MD46_ORCCI</name>
<feature type="transmembrane region" description="Helical" evidence="1">
    <location>
        <begin position="670"/>
        <end position="689"/>
    </location>
</feature>
<evidence type="ECO:0000313" key="3">
    <source>
        <dbReference type="Proteomes" id="UP000094527"/>
    </source>
</evidence>
<protein>
    <recommendedName>
        <fullName evidence="4">F-box domain-containing protein</fullName>
    </recommendedName>
</protein>
<keyword evidence="3" id="KW-1185">Reference proteome</keyword>
<dbReference type="InterPro" id="IPR032675">
    <property type="entry name" value="LRR_dom_sf"/>
</dbReference>
<dbReference type="AlphaFoldDB" id="A0A1D2MD46"/>
<evidence type="ECO:0000256" key="1">
    <source>
        <dbReference type="SAM" id="Phobius"/>
    </source>
</evidence>
<comment type="caution">
    <text evidence="2">The sequence shown here is derived from an EMBL/GenBank/DDBJ whole genome shotgun (WGS) entry which is preliminary data.</text>
</comment>
<evidence type="ECO:0000313" key="2">
    <source>
        <dbReference type="EMBL" id="ODM90928.1"/>
    </source>
</evidence>
<organism evidence="2 3">
    <name type="scientific">Orchesella cincta</name>
    <name type="common">Springtail</name>
    <name type="synonym">Podura cincta</name>
    <dbReference type="NCBI Taxonomy" id="48709"/>
    <lineage>
        <taxon>Eukaryota</taxon>
        <taxon>Metazoa</taxon>
        <taxon>Ecdysozoa</taxon>
        <taxon>Arthropoda</taxon>
        <taxon>Hexapoda</taxon>
        <taxon>Collembola</taxon>
        <taxon>Entomobryomorpha</taxon>
        <taxon>Entomobryoidea</taxon>
        <taxon>Orchesellidae</taxon>
        <taxon>Orchesellinae</taxon>
        <taxon>Orchesella</taxon>
    </lineage>
</organism>
<feature type="transmembrane region" description="Helical" evidence="1">
    <location>
        <begin position="772"/>
        <end position="790"/>
    </location>
</feature>
<sequence length="792" mass="89726">MSVITRSMAKKMAEAVFQEPPAPLSSSTIADLPPEMLEMILKNLDGGLNSMLPYRLVHPSWKAIIDDHLEKKSLKGETICCPKVIMVETERGIRCPPAILIHPGNPFPSRSLRVAGYRRKSERSSRTVVAFIGKFGNHLTTFILDQVCLSPESLVQILRHLSNLKVLKFKSLRLASNSEDSFDFESLPALPNLMKLELNSVYGGTDPGHFCSQFIDIYSDHLVFLEIQLRSRRLLPLQPSRPSSQNGGAFGNLRQLKVSDPNESFFQLSCSPPLQRISIANFSATEQVSIAVIMKFVDKFSNTLEHLDLDTDCGQLFNLLIYGTRWIVDGRVANLRTAGTNAGRRLSTAAVVFPKLTKFAVPYPSNDLESAVISKTFLVKFPALKELKLVYYLQAYVLQTNSLNYSNGHRQITGEFLVRQDYWKRCNKLNRISVLFTGEADNAIVRSPEYDEKEGMYKLKISGFQKKLCQLGPWMTTCVLTILTTLHTTRGATMKARGCFLVMCQLSYCLRLYVFWTTIFQQSNDIKDVLNKIDSSALFQTGSCRKAEKFQKHFGWYITYLYVTIGLLGICYALRVHIIYDNGLPNFTASNYFQIYVSSWLKLLNWSSLDDPNSKNWDMTTKYYIKLAVGIAAIVHTYGISFRKSTEILHSIIEKYDELKQLSDSFNKVWSFYFIVYICDTGISICFQAKDAIQTPSLIHSLIYVFTPIHLIIALIISAEIYRMISCVSSLLSGLAFRDVQLSGEVEFKMLIRELNANRIGIGSDGFYRLNYGFLAQLLVIAVTFVILSFEK</sequence>
<dbReference type="Gene3D" id="3.80.10.10">
    <property type="entry name" value="Ribonuclease Inhibitor"/>
    <property type="match status" value="1"/>
</dbReference>
<evidence type="ECO:0008006" key="4">
    <source>
        <dbReference type="Google" id="ProtNLM"/>
    </source>
</evidence>
<keyword evidence="1" id="KW-1133">Transmembrane helix</keyword>
<feature type="transmembrane region" description="Helical" evidence="1">
    <location>
        <begin position="554"/>
        <end position="574"/>
    </location>
</feature>
<gene>
    <name evidence="2" type="ORF">Ocin01_15754</name>
</gene>